<comment type="caution">
    <text evidence="1">The sequence shown here is derived from an EMBL/GenBank/DDBJ whole genome shotgun (WGS) entry which is preliminary data.</text>
</comment>
<dbReference type="EMBL" id="OEJX01000008">
    <property type="protein sequence ID" value="SOR60364.1"/>
    <property type="molecule type" value="Genomic_DNA"/>
</dbReference>
<gene>
    <name evidence="1" type="ORF">LMANV2_160057</name>
</gene>
<proteinExistence type="predicted"/>
<evidence type="ECO:0000313" key="2">
    <source>
        <dbReference type="Proteomes" id="UP000234460"/>
    </source>
</evidence>
<organism evidence="1 2">
    <name type="scientific">Leptospira interrogans serovar Manilae</name>
    <dbReference type="NCBI Taxonomy" id="214675"/>
    <lineage>
        <taxon>Bacteria</taxon>
        <taxon>Pseudomonadati</taxon>
        <taxon>Spirochaetota</taxon>
        <taxon>Spirochaetia</taxon>
        <taxon>Leptospirales</taxon>
        <taxon>Leptospiraceae</taxon>
        <taxon>Leptospira</taxon>
    </lineage>
</organism>
<reference evidence="1 2" key="1">
    <citation type="submission" date="2017-11" db="EMBL/GenBank/DDBJ databases">
        <authorList>
            <person name="Lechat P."/>
        </authorList>
    </citation>
    <scope>NUCLEOTIDE SEQUENCE [LARGE SCALE GENOMIC DNA]</scope>
    <source>
        <strain evidence="1">L495</strain>
    </source>
</reference>
<dbReference type="Proteomes" id="UP000234460">
    <property type="component" value="Chromosome LMANV2"/>
</dbReference>
<dbReference type="AlphaFoldDB" id="A0AAQ1SMK4"/>
<accession>A0AAQ1SMK4</accession>
<sequence>MHESFDCNFKKNRKINFKIDRVSYKSICFVKVVEKLIYQIIAQNSALDSGFILKFTATFYDVMQKSFFKIRLNRIYSNFRSVRFLRDL</sequence>
<protein>
    <submittedName>
        <fullName evidence="1">Uncharacterized protein</fullName>
    </submittedName>
</protein>
<evidence type="ECO:0000313" key="1">
    <source>
        <dbReference type="EMBL" id="SOR60364.1"/>
    </source>
</evidence>
<name>A0AAQ1SMK4_LEPIR</name>